<dbReference type="GeneID" id="75915158"/>
<dbReference type="EMBL" id="MU620927">
    <property type="protein sequence ID" value="KAI8578640.1"/>
    <property type="molecule type" value="Genomic_DNA"/>
</dbReference>
<sequence>MSPMPGLGGRLDQDFTALMTAIPDHTAKSFQALRSTAQSVSKYAEETQTCTKDTLNNLEIISTSLAKLRDQKLPMVSMPQRTQS</sequence>
<comment type="caution">
    <text evidence="1">The sequence shown here is derived from an EMBL/GenBank/DDBJ whole genome shotgun (WGS) entry which is preliminary data.</text>
</comment>
<dbReference type="AlphaFoldDB" id="A0AAD5HBY6"/>
<evidence type="ECO:0000313" key="1">
    <source>
        <dbReference type="EMBL" id="KAI8578640.1"/>
    </source>
</evidence>
<organism evidence="1 2">
    <name type="scientific">Umbelopsis ramanniana AG</name>
    <dbReference type="NCBI Taxonomy" id="1314678"/>
    <lineage>
        <taxon>Eukaryota</taxon>
        <taxon>Fungi</taxon>
        <taxon>Fungi incertae sedis</taxon>
        <taxon>Mucoromycota</taxon>
        <taxon>Mucoromycotina</taxon>
        <taxon>Umbelopsidomycetes</taxon>
        <taxon>Umbelopsidales</taxon>
        <taxon>Umbelopsidaceae</taxon>
        <taxon>Umbelopsis</taxon>
    </lineage>
</organism>
<name>A0AAD5HBY6_UMBRA</name>
<evidence type="ECO:0008006" key="3">
    <source>
        <dbReference type="Google" id="ProtNLM"/>
    </source>
</evidence>
<reference evidence="1" key="1">
    <citation type="submission" date="2021-06" db="EMBL/GenBank/DDBJ databases">
        <authorList>
            <consortium name="DOE Joint Genome Institute"/>
            <person name="Mondo S.J."/>
            <person name="Amses K.R."/>
            <person name="Simmons D.R."/>
            <person name="Longcore J.E."/>
            <person name="Seto K."/>
            <person name="Alves G.H."/>
            <person name="Bonds A.E."/>
            <person name="Quandt C.A."/>
            <person name="Davis W.J."/>
            <person name="Chang Y."/>
            <person name="Letcher P.M."/>
            <person name="Powell M.J."/>
            <person name="Kuo A."/>
            <person name="Labutti K."/>
            <person name="Pangilinan J."/>
            <person name="Andreopoulos W."/>
            <person name="Tritt A."/>
            <person name="Riley R."/>
            <person name="Hundley H."/>
            <person name="Johnson J."/>
            <person name="Lipzen A."/>
            <person name="Barry K."/>
            <person name="Berbee M.L."/>
            <person name="Buchler N.E."/>
            <person name="Grigoriev I.V."/>
            <person name="Spatafora J.W."/>
            <person name="Stajich J.E."/>
            <person name="James T.Y."/>
        </authorList>
    </citation>
    <scope>NUCLEOTIDE SEQUENCE</scope>
    <source>
        <strain evidence="1">AG</strain>
    </source>
</reference>
<protein>
    <recommendedName>
        <fullName evidence="3">BLOC-1-related complex subunit 7</fullName>
    </recommendedName>
</protein>
<keyword evidence="2" id="KW-1185">Reference proteome</keyword>
<accession>A0AAD5HBY6</accession>
<dbReference type="Proteomes" id="UP001206595">
    <property type="component" value="Unassembled WGS sequence"/>
</dbReference>
<evidence type="ECO:0000313" key="2">
    <source>
        <dbReference type="Proteomes" id="UP001206595"/>
    </source>
</evidence>
<reference evidence="1" key="2">
    <citation type="journal article" date="2022" name="Proc. Natl. Acad. Sci. U.S.A.">
        <title>Diploid-dominant life cycles characterize the early evolution of Fungi.</title>
        <authorList>
            <person name="Amses K.R."/>
            <person name="Simmons D.R."/>
            <person name="Longcore J.E."/>
            <person name="Mondo S.J."/>
            <person name="Seto K."/>
            <person name="Jeronimo G.H."/>
            <person name="Bonds A.E."/>
            <person name="Quandt C.A."/>
            <person name="Davis W.J."/>
            <person name="Chang Y."/>
            <person name="Federici B.A."/>
            <person name="Kuo A."/>
            <person name="LaButti K."/>
            <person name="Pangilinan J."/>
            <person name="Andreopoulos W."/>
            <person name="Tritt A."/>
            <person name="Riley R."/>
            <person name="Hundley H."/>
            <person name="Johnson J."/>
            <person name="Lipzen A."/>
            <person name="Barry K."/>
            <person name="Lang B.F."/>
            <person name="Cuomo C.A."/>
            <person name="Buchler N.E."/>
            <person name="Grigoriev I.V."/>
            <person name="Spatafora J.W."/>
            <person name="Stajich J.E."/>
            <person name="James T.Y."/>
        </authorList>
    </citation>
    <scope>NUCLEOTIDE SEQUENCE</scope>
    <source>
        <strain evidence="1">AG</strain>
    </source>
</reference>
<proteinExistence type="predicted"/>
<gene>
    <name evidence="1" type="ORF">K450DRAFT_245847</name>
</gene>
<dbReference type="RefSeq" id="XP_051443644.1">
    <property type="nucleotide sequence ID" value="XM_051589813.1"/>
</dbReference>